<evidence type="ECO:0000313" key="1">
    <source>
        <dbReference type="EMBL" id="MEJ8306319.1"/>
    </source>
</evidence>
<name>A0ACC6PH75_9BACL</name>
<gene>
    <name evidence="1" type="ORF">WKI47_20640</name>
</gene>
<comment type="caution">
    <text evidence="1">The sequence shown here is derived from an EMBL/GenBank/DDBJ whole genome shotgun (WGS) entry which is preliminary data.</text>
</comment>
<dbReference type="Proteomes" id="UP001380953">
    <property type="component" value="Unassembled WGS sequence"/>
</dbReference>
<reference evidence="1" key="1">
    <citation type="submission" date="2024-03" db="EMBL/GenBank/DDBJ databases">
        <title>Whole genome sequecning of epiphytes from Marcgravia umbellata leaves.</title>
        <authorList>
            <person name="Kumar G."/>
            <person name="Savka M.A."/>
        </authorList>
    </citation>
    <scope>NUCLEOTIDE SEQUENCE</scope>
    <source>
        <strain evidence="1">RIT_BL5</strain>
    </source>
</reference>
<protein>
    <submittedName>
        <fullName evidence="1">Xaa-Pro peptidase family protein</fullName>
    </submittedName>
</protein>
<evidence type="ECO:0000313" key="2">
    <source>
        <dbReference type="Proteomes" id="UP001380953"/>
    </source>
</evidence>
<keyword evidence="2" id="KW-1185">Reference proteome</keyword>
<organism evidence="1 2">
    <name type="scientific">Saccharibacillus sacchari</name>
    <dbReference type="NCBI Taxonomy" id="456493"/>
    <lineage>
        <taxon>Bacteria</taxon>
        <taxon>Bacillati</taxon>
        <taxon>Bacillota</taxon>
        <taxon>Bacilli</taxon>
        <taxon>Bacillales</taxon>
        <taxon>Paenibacillaceae</taxon>
        <taxon>Saccharibacillus</taxon>
    </lineage>
</organism>
<proteinExistence type="predicted"/>
<sequence>MTEFNQAASPFSSAGRGVGSTAAAAESTANRQRAERVMRRDGLQALVATTPENVGYVIGSQLRATNWTMQIYAVLPADPTARPRLIIPTNRLGVVAQIGLTTADLYLYSDFFLEGSPEGRASTPDVDAFYALLQTAHTYAGPLEALNAALHDLGVGQAAVGIDEMRISPSVYAQFEAGRPERSVIRAYALFREIRQVKTPVEIRRLREAAILNERLERELIGLIREGVHEEEIAAHYRRGIVSAGAVPAMVAVGAGPRSALPLIERYFRRIEQGDLVRFDLCSHLDGYWADTGRTAVLGEADEWQTKHFAAVYAGWETALEQVRPGVQASEIFEAAVGRVRGSGIPHYRRQHVGHAIGLELYDDIVLGPSDHRVLEEGMVFCVEVPYYELGAGGFQIEDTVVVTPDGYEFLTGMPRVLYRQ</sequence>
<dbReference type="EMBL" id="JBBKAR010000053">
    <property type="protein sequence ID" value="MEJ8306319.1"/>
    <property type="molecule type" value="Genomic_DNA"/>
</dbReference>
<accession>A0ACC6PH75</accession>